<name>A0ABV7F6Z4_9BURK</name>
<protein>
    <submittedName>
        <fullName evidence="1">Zinc-dependent peptidase</fullName>
    </submittedName>
</protein>
<dbReference type="RefSeq" id="WP_390332996.1">
    <property type="nucleotide sequence ID" value="NZ_JBHRTP010000089.1"/>
</dbReference>
<sequence length="274" mass="31068">MTFILLTMLLMLGIGLLFWLPKFRLQRAIARPFPRHYAQILRMNVPVFTKMPADLQLQLKRLIQQFLHQKKFVGCDGLTITDEIRVTIAGKACLLLLNRATRVYPDLAFILVYPSAFIVPRSEVAAGGLVTRRNDALLGESWSDDRVILAWDHVKRSNADLGVGHEVGHDVVLHEFAHQLDSESGSTNGAPYLMSRARYERWSAVFLQEFALLQEAARHQSVSVIDHYGATNPAEFFAVATEAFFEKSVALGQEHPALFAALREYYCVDPREWQ</sequence>
<dbReference type="InterPro" id="IPR042252">
    <property type="entry name" value="MtfA_N"/>
</dbReference>
<evidence type="ECO:0000313" key="1">
    <source>
        <dbReference type="EMBL" id="MFC3110782.1"/>
    </source>
</evidence>
<dbReference type="PANTHER" id="PTHR30164">
    <property type="entry name" value="MTFA PEPTIDASE"/>
    <property type="match status" value="1"/>
</dbReference>
<evidence type="ECO:0000313" key="2">
    <source>
        <dbReference type="Proteomes" id="UP001595530"/>
    </source>
</evidence>
<dbReference type="PANTHER" id="PTHR30164:SF2">
    <property type="entry name" value="PROTEIN MTFA"/>
    <property type="match status" value="1"/>
</dbReference>
<dbReference type="InterPro" id="IPR010384">
    <property type="entry name" value="MtfA_fam"/>
</dbReference>
<dbReference type="InterPro" id="IPR024079">
    <property type="entry name" value="MetalloPept_cat_dom_sf"/>
</dbReference>
<proteinExistence type="predicted"/>
<gene>
    <name evidence="1" type="ORF">ACFOFO_22985</name>
</gene>
<dbReference type="Pfam" id="PF06167">
    <property type="entry name" value="Peptidase_M90"/>
    <property type="match status" value="1"/>
</dbReference>
<dbReference type="Gene3D" id="3.40.390.10">
    <property type="entry name" value="Collagenase (Catalytic Domain)"/>
    <property type="match status" value="1"/>
</dbReference>
<dbReference type="EMBL" id="JBHRTP010000089">
    <property type="protein sequence ID" value="MFC3110782.1"/>
    <property type="molecule type" value="Genomic_DNA"/>
</dbReference>
<dbReference type="CDD" id="cd20169">
    <property type="entry name" value="Peptidase_M90_mtfA"/>
    <property type="match status" value="1"/>
</dbReference>
<dbReference type="Proteomes" id="UP001595530">
    <property type="component" value="Unassembled WGS sequence"/>
</dbReference>
<organism evidence="1 2">
    <name type="scientific">Undibacterium arcticum</name>
    <dbReference type="NCBI Taxonomy" id="1762892"/>
    <lineage>
        <taxon>Bacteria</taxon>
        <taxon>Pseudomonadati</taxon>
        <taxon>Pseudomonadota</taxon>
        <taxon>Betaproteobacteria</taxon>
        <taxon>Burkholderiales</taxon>
        <taxon>Oxalobacteraceae</taxon>
        <taxon>Undibacterium</taxon>
    </lineage>
</organism>
<comment type="caution">
    <text evidence="1">The sequence shown here is derived from an EMBL/GenBank/DDBJ whole genome shotgun (WGS) entry which is preliminary data.</text>
</comment>
<accession>A0ABV7F6Z4</accession>
<dbReference type="Gene3D" id="1.10.472.150">
    <property type="entry name" value="Glucose-regulated metallo-peptidase M90, N-terminal domain"/>
    <property type="match status" value="1"/>
</dbReference>
<reference evidence="2" key="1">
    <citation type="journal article" date="2019" name="Int. J. Syst. Evol. Microbiol.">
        <title>The Global Catalogue of Microorganisms (GCM) 10K type strain sequencing project: providing services to taxonomists for standard genome sequencing and annotation.</title>
        <authorList>
            <consortium name="The Broad Institute Genomics Platform"/>
            <consortium name="The Broad Institute Genome Sequencing Center for Infectious Disease"/>
            <person name="Wu L."/>
            <person name="Ma J."/>
        </authorList>
    </citation>
    <scope>NUCLEOTIDE SEQUENCE [LARGE SCALE GENOMIC DNA]</scope>
    <source>
        <strain evidence="2">KCTC 42986</strain>
    </source>
</reference>
<dbReference type="SUPFAM" id="SSF55486">
    <property type="entry name" value="Metalloproteases ('zincins'), catalytic domain"/>
    <property type="match status" value="1"/>
</dbReference>
<keyword evidence="2" id="KW-1185">Reference proteome</keyword>